<proteinExistence type="predicted"/>
<evidence type="ECO:0000256" key="4">
    <source>
        <dbReference type="ARBA" id="ARBA00023242"/>
    </source>
</evidence>
<accession>A0A9Q0JS85</accession>
<dbReference type="PANTHER" id="PTHR36066:SF8">
    <property type="entry name" value="TRANSCRIPTION FACTOR SAC51"/>
    <property type="match status" value="1"/>
</dbReference>
<evidence type="ECO:0000256" key="1">
    <source>
        <dbReference type="ARBA" id="ARBA00004123"/>
    </source>
</evidence>
<dbReference type="Pfam" id="PF23173">
    <property type="entry name" value="bHLH_SAC51"/>
    <property type="match status" value="1"/>
</dbReference>
<dbReference type="InterPro" id="IPR037546">
    <property type="entry name" value="SAC51-like"/>
</dbReference>
<keyword evidence="3" id="KW-0804">Transcription</keyword>
<comment type="caution">
    <text evidence="6">The sequence shown here is derived from an EMBL/GenBank/DDBJ whole genome shotgun (WGS) entry which is preliminary data.</text>
</comment>
<dbReference type="CDD" id="cd18917">
    <property type="entry name" value="bHLH_AtSAC51_like"/>
    <property type="match status" value="1"/>
</dbReference>
<organism evidence="6 7">
    <name type="scientific">Turnera subulata</name>
    <dbReference type="NCBI Taxonomy" id="218843"/>
    <lineage>
        <taxon>Eukaryota</taxon>
        <taxon>Viridiplantae</taxon>
        <taxon>Streptophyta</taxon>
        <taxon>Embryophyta</taxon>
        <taxon>Tracheophyta</taxon>
        <taxon>Spermatophyta</taxon>
        <taxon>Magnoliopsida</taxon>
        <taxon>eudicotyledons</taxon>
        <taxon>Gunneridae</taxon>
        <taxon>Pentapetalae</taxon>
        <taxon>rosids</taxon>
        <taxon>fabids</taxon>
        <taxon>Malpighiales</taxon>
        <taxon>Passifloraceae</taxon>
        <taxon>Turnera</taxon>
    </lineage>
</organism>
<evidence type="ECO:0000313" key="7">
    <source>
        <dbReference type="Proteomes" id="UP001141552"/>
    </source>
</evidence>
<reference evidence="6" key="2">
    <citation type="journal article" date="2023" name="Plants (Basel)">
        <title>Annotation of the Turnera subulata (Passifloraceae) Draft Genome Reveals the S-Locus Evolved after the Divergence of Turneroideae from Passifloroideae in a Stepwise Manner.</title>
        <authorList>
            <person name="Henning P.M."/>
            <person name="Roalson E.H."/>
            <person name="Mir W."/>
            <person name="McCubbin A.G."/>
            <person name="Shore J.S."/>
        </authorList>
    </citation>
    <scope>NUCLEOTIDE SEQUENCE</scope>
    <source>
        <strain evidence="6">F60SS</strain>
    </source>
</reference>
<dbReference type="Proteomes" id="UP001141552">
    <property type="component" value="Unassembled WGS sequence"/>
</dbReference>
<comment type="subcellular location">
    <subcellularLocation>
        <location evidence="1">Nucleus</location>
    </subcellularLocation>
</comment>
<keyword evidence="2" id="KW-0805">Transcription regulation</keyword>
<dbReference type="SUPFAM" id="SSF47459">
    <property type="entry name" value="HLH, helix-loop-helix DNA-binding domain"/>
    <property type="match status" value="1"/>
</dbReference>
<dbReference type="EMBL" id="JAKUCV010000111">
    <property type="protein sequence ID" value="KAJ4851207.1"/>
    <property type="molecule type" value="Genomic_DNA"/>
</dbReference>
<reference evidence="6" key="1">
    <citation type="submission" date="2022-02" db="EMBL/GenBank/DDBJ databases">
        <authorList>
            <person name="Henning P.M."/>
            <person name="McCubbin A.G."/>
            <person name="Shore J.S."/>
        </authorList>
    </citation>
    <scope>NUCLEOTIDE SEQUENCE</scope>
    <source>
        <strain evidence="6">F60SS</strain>
        <tissue evidence="6">Leaves</tissue>
    </source>
</reference>
<evidence type="ECO:0000313" key="6">
    <source>
        <dbReference type="EMBL" id="KAJ4851207.1"/>
    </source>
</evidence>
<gene>
    <name evidence="6" type="ORF">Tsubulata_024381</name>
</gene>
<protein>
    <recommendedName>
        <fullName evidence="8">BHLH domain-containing protein</fullName>
    </recommendedName>
</protein>
<keyword evidence="4" id="KW-0539">Nucleus</keyword>
<dbReference type="InterPro" id="IPR036638">
    <property type="entry name" value="HLH_DNA-bd_sf"/>
</dbReference>
<dbReference type="GO" id="GO:0005634">
    <property type="term" value="C:nucleus"/>
    <property type="evidence" value="ECO:0007669"/>
    <property type="project" value="UniProtKB-SubCell"/>
</dbReference>
<evidence type="ECO:0000256" key="3">
    <source>
        <dbReference type="ARBA" id="ARBA00023163"/>
    </source>
</evidence>
<feature type="region of interest" description="Disordered" evidence="5">
    <location>
        <begin position="202"/>
        <end position="225"/>
    </location>
</feature>
<dbReference type="AlphaFoldDB" id="A0A9Q0JS85"/>
<dbReference type="OrthoDB" id="777433at2759"/>
<name>A0A9Q0JS85_9ROSI</name>
<sequence>MVKAEGSWLSPPHSTWQSPNFSCMSTPLEAAPLGCLPALNPGSCMVATNTALPGFALQSIACLKSQETNQPQRLSQCLPPHIQNLVANTGPYFKENLSVFPHGLGREAAQNEVPGLRRFVIFDQSGNETRLIYSSMYPPVLNPTVAATKPIQGHFHHEEYAVELDQVKPKLDEEIDESHLAGEESEMHEDTEEINALLYSDDDDYPEEEDDDDDEVTSTGHSPILVGGTYEMQEQVEEITDEVASSDGHNNKRQKLLDGGYKKVSVLDTASSVKAEGHCGYGDDAESSHAFGKTQERELSSAWVNKQFRKDKIRATLKILESIIPGAKDKDPMLVLDVAIDYLKSLKLKAKDLASGEQLPINFS</sequence>
<evidence type="ECO:0000256" key="2">
    <source>
        <dbReference type="ARBA" id="ARBA00023015"/>
    </source>
</evidence>
<feature type="compositionally biased region" description="Acidic residues" evidence="5">
    <location>
        <begin position="202"/>
        <end position="216"/>
    </location>
</feature>
<dbReference type="PANTHER" id="PTHR36066">
    <property type="entry name" value="TRANSCRIPTION FACTOR BHLH145"/>
    <property type="match status" value="1"/>
</dbReference>
<evidence type="ECO:0000256" key="5">
    <source>
        <dbReference type="SAM" id="MobiDB-lite"/>
    </source>
</evidence>
<keyword evidence="7" id="KW-1185">Reference proteome</keyword>
<dbReference type="GO" id="GO:0046983">
    <property type="term" value="F:protein dimerization activity"/>
    <property type="evidence" value="ECO:0007669"/>
    <property type="project" value="InterPro"/>
</dbReference>
<evidence type="ECO:0008006" key="8">
    <source>
        <dbReference type="Google" id="ProtNLM"/>
    </source>
</evidence>